<accession>A0ABT5IYT9</accession>
<evidence type="ECO:0000313" key="1">
    <source>
        <dbReference type="EMBL" id="MDC7717743.1"/>
    </source>
</evidence>
<organism evidence="1 2">
    <name type="scientific">Vogesella aquatica</name>
    <dbReference type="NCBI Taxonomy" id="2984206"/>
    <lineage>
        <taxon>Bacteria</taxon>
        <taxon>Pseudomonadati</taxon>
        <taxon>Pseudomonadota</taxon>
        <taxon>Betaproteobacteria</taxon>
        <taxon>Neisseriales</taxon>
        <taxon>Chromobacteriaceae</taxon>
        <taxon>Vogesella</taxon>
    </lineage>
</organism>
<name>A0ABT5IYT9_9NEIS</name>
<proteinExistence type="predicted"/>
<comment type="caution">
    <text evidence="1">The sequence shown here is derived from an EMBL/GenBank/DDBJ whole genome shotgun (WGS) entry which is preliminary data.</text>
</comment>
<sequence length="247" mass="28654">MSCDNYQDAIRSLSIFYGVDYAAIANMVERDWPAVLPSSVEYCEFLDERLHFIFMSYLGIANFPDAMFDVAFYHRTRFDGHEEWFDQGVLNAQDGVVAFFKKIEPELSMYSWFDLVRSRSIANVIDRNRCEINRGPHAYDTFFDAAYGQGRLNFDVPEFALTSTGFCVEEFVVFCRERLKPVIVKFLAKPVSLSRYILSLWFFVFREKFGLEGDPLYFNFYGGGACVPNEKIVELIIDFDLRACRLG</sequence>
<dbReference type="RefSeq" id="WP_272752047.1">
    <property type="nucleotide sequence ID" value="NZ_JAQQLF010000012.1"/>
</dbReference>
<protein>
    <submittedName>
        <fullName evidence="1">Uncharacterized protein</fullName>
    </submittedName>
</protein>
<dbReference type="Proteomes" id="UP001219956">
    <property type="component" value="Unassembled WGS sequence"/>
</dbReference>
<dbReference type="EMBL" id="JAQQLF010000012">
    <property type="protein sequence ID" value="MDC7717743.1"/>
    <property type="molecule type" value="Genomic_DNA"/>
</dbReference>
<reference evidence="1 2" key="1">
    <citation type="submission" date="2023-01" db="EMBL/GenBank/DDBJ databases">
        <title>Novel species of the genus Vogesella isolated from rivers.</title>
        <authorList>
            <person name="Lu H."/>
        </authorList>
    </citation>
    <scope>NUCLEOTIDE SEQUENCE [LARGE SCALE GENOMIC DNA]</scope>
    <source>
        <strain evidence="1 2">DC21W</strain>
    </source>
</reference>
<keyword evidence="2" id="KW-1185">Reference proteome</keyword>
<evidence type="ECO:0000313" key="2">
    <source>
        <dbReference type="Proteomes" id="UP001219956"/>
    </source>
</evidence>
<gene>
    <name evidence="1" type="ORF">PQU95_11025</name>
</gene>